<accession>G7VID9</accession>
<dbReference type="OrthoDB" id="132546at2157"/>
<dbReference type="RefSeq" id="WP_014289244.1">
    <property type="nucleotide sequence ID" value="NC_016645.1"/>
</dbReference>
<sequence length="373" mass="42063">MRIIHVAPFYHPVIGGVEDVVKHIAEHMATRSHEVYVVTYNRLRTSGIGSLPREEVINGVKVIRLKPTVTWSHGSYSPELPQVIKALKPDIVHVHAWRHPHVLQVAKLRRGMGFKALLHGHAPFHKLNQLGMITWTYHRLADIFGRNYLKTYDKYIALTRHEANIAKRLGLDEGKIEVVPNGVEEDRCNVNSDAKAENQVLYLGRISKSKNITLLLKAMKHVAKEVRDAKLILAGPDEGLIHYVLNYAERHGISAQYLGEVSEELKHRLYLESTVYALPSLYEPFGITLLEAGIHGTPSIITGNGGQADAAPPNLASLWAEPKPEKYGEAITTLLTDKELRKKLGVQAREWAQKHVWNKILPKYEKLYSELSP</sequence>
<dbReference type="BioCyc" id="PSP1104324:GJSN-1975-MONOMER"/>
<dbReference type="HOGENOM" id="CLU_009583_2_2_2"/>
<name>G7VID9_9CREN</name>
<dbReference type="Proteomes" id="UP000005867">
    <property type="component" value="Chromosome"/>
</dbReference>
<dbReference type="STRING" id="1104324.P186_2023"/>
<dbReference type="GO" id="GO:0016757">
    <property type="term" value="F:glycosyltransferase activity"/>
    <property type="evidence" value="ECO:0007669"/>
    <property type="project" value="InterPro"/>
</dbReference>
<dbReference type="InterPro" id="IPR050194">
    <property type="entry name" value="Glycosyltransferase_grp1"/>
</dbReference>
<dbReference type="Pfam" id="PF13439">
    <property type="entry name" value="Glyco_transf_4"/>
    <property type="match status" value="1"/>
</dbReference>
<feature type="domain" description="Glycosyltransferase subfamily 4-like N-terminal" evidence="2">
    <location>
        <begin position="14"/>
        <end position="187"/>
    </location>
</feature>
<dbReference type="PANTHER" id="PTHR45947:SF3">
    <property type="entry name" value="SULFOQUINOVOSYL TRANSFERASE SQD2"/>
    <property type="match status" value="1"/>
</dbReference>
<gene>
    <name evidence="3" type="ORF">P186_2023</name>
</gene>
<proteinExistence type="predicted"/>
<protein>
    <submittedName>
        <fullName evidence="3">Glycosyl transferase group 1</fullName>
    </submittedName>
</protein>
<dbReference type="PANTHER" id="PTHR45947">
    <property type="entry name" value="SULFOQUINOVOSYL TRANSFERASE SQD2"/>
    <property type="match status" value="1"/>
</dbReference>
<dbReference type="CDD" id="cd03801">
    <property type="entry name" value="GT4_PimA-like"/>
    <property type="match status" value="1"/>
</dbReference>
<evidence type="ECO:0000259" key="1">
    <source>
        <dbReference type="Pfam" id="PF00534"/>
    </source>
</evidence>
<dbReference type="Pfam" id="PF00534">
    <property type="entry name" value="Glycos_transf_1"/>
    <property type="match status" value="1"/>
</dbReference>
<dbReference type="SUPFAM" id="SSF53756">
    <property type="entry name" value="UDP-Glycosyltransferase/glycogen phosphorylase"/>
    <property type="match status" value="1"/>
</dbReference>
<dbReference type="InterPro" id="IPR028098">
    <property type="entry name" value="Glyco_trans_4-like_N"/>
</dbReference>
<dbReference type="GeneID" id="11596512"/>
<organism evidence="3 4">
    <name type="scientific">Pyrobaculum ferrireducens</name>
    <dbReference type="NCBI Taxonomy" id="1104324"/>
    <lineage>
        <taxon>Archaea</taxon>
        <taxon>Thermoproteota</taxon>
        <taxon>Thermoprotei</taxon>
        <taxon>Thermoproteales</taxon>
        <taxon>Thermoproteaceae</taxon>
        <taxon>Pyrobaculum</taxon>
    </lineage>
</organism>
<reference evidence="3 4" key="1">
    <citation type="journal article" date="2012" name="J. Bacteriol.">
        <title>Complete genome sequence of strain 1860, a crenarchaeon of the genus pyrobaculum able to grow with various electron acceptors.</title>
        <authorList>
            <person name="Mardanov A.V."/>
            <person name="Gumerov V.M."/>
            <person name="Slobodkina G.B."/>
            <person name="Beletsky A.V."/>
            <person name="Bonch-Osmolovskaya E.A."/>
            <person name="Ravin N.V."/>
            <person name="Skryabin K.G."/>
        </authorList>
    </citation>
    <scope>NUCLEOTIDE SEQUENCE [LARGE SCALE GENOMIC DNA]</scope>
    <source>
        <strain evidence="3 4">1860</strain>
    </source>
</reference>
<dbReference type="eggNOG" id="arCOG01420">
    <property type="taxonomic scope" value="Archaea"/>
</dbReference>
<evidence type="ECO:0000313" key="3">
    <source>
        <dbReference type="EMBL" id="AET33419.1"/>
    </source>
</evidence>
<feature type="domain" description="Glycosyl transferase family 1" evidence="1">
    <location>
        <begin position="194"/>
        <end position="351"/>
    </location>
</feature>
<dbReference type="AlphaFoldDB" id="G7VID9"/>
<dbReference type="EMBL" id="CP003098">
    <property type="protein sequence ID" value="AET33419.1"/>
    <property type="molecule type" value="Genomic_DNA"/>
</dbReference>
<dbReference type="Gene3D" id="3.40.50.2000">
    <property type="entry name" value="Glycogen Phosphorylase B"/>
    <property type="match status" value="2"/>
</dbReference>
<evidence type="ECO:0000313" key="4">
    <source>
        <dbReference type="Proteomes" id="UP000005867"/>
    </source>
</evidence>
<keyword evidence="3" id="KW-0808">Transferase</keyword>
<keyword evidence="4" id="KW-1185">Reference proteome</keyword>
<evidence type="ECO:0000259" key="2">
    <source>
        <dbReference type="Pfam" id="PF13439"/>
    </source>
</evidence>
<dbReference type="KEGG" id="pyr:P186_2023"/>
<dbReference type="InterPro" id="IPR001296">
    <property type="entry name" value="Glyco_trans_1"/>
</dbReference>